<evidence type="ECO:0000313" key="4">
    <source>
        <dbReference type="Proteomes" id="UP000032305"/>
    </source>
</evidence>
<dbReference type="EMBL" id="BBPI01000073">
    <property type="protein sequence ID" value="GAM02096.1"/>
    <property type="molecule type" value="Genomic_DNA"/>
</dbReference>
<dbReference type="AlphaFoldDB" id="A0A0A1WAR4"/>
<gene>
    <name evidence="3" type="ORF">SP5_073_00240</name>
</gene>
<dbReference type="PROSITE" id="PS51123">
    <property type="entry name" value="OMPA_2"/>
    <property type="match status" value="1"/>
</dbReference>
<dbReference type="SUPFAM" id="SSF103088">
    <property type="entry name" value="OmpA-like"/>
    <property type="match status" value="1"/>
</dbReference>
<comment type="caution">
    <text evidence="3">The sequence shown here is derived from an EMBL/GenBank/DDBJ whole genome shotgun (WGS) entry which is preliminary data.</text>
</comment>
<feature type="domain" description="OmpA-like" evidence="2">
    <location>
        <begin position="1"/>
        <end position="80"/>
    </location>
</feature>
<keyword evidence="4" id="KW-1185">Reference proteome</keyword>
<dbReference type="eggNOG" id="COG1360">
    <property type="taxonomic scope" value="Bacteria"/>
</dbReference>
<dbReference type="Proteomes" id="UP000032305">
    <property type="component" value="Unassembled WGS sequence"/>
</dbReference>
<dbReference type="InterPro" id="IPR006665">
    <property type="entry name" value="OmpA-like"/>
</dbReference>
<accession>A0A0A1WAR4</accession>
<name>A0A0A1WAR4_9SPHN</name>
<dbReference type="Gene3D" id="3.30.1330.60">
    <property type="entry name" value="OmpA-like domain"/>
    <property type="match status" value="1"/>
</dbReference>
<sequence length="80" mass="8496">MWWAGAPYRQHPIATVRFPDSMALSAARAGTIAALIRDDLSDPSSGTTNGLGDTVSIASNADAAGKSQKRRVEIIVPRRC</sequence>
<dbReference type="GO" id="GO:0016020">
    <property type="term" value="C:membrane"/>
    <property type="evidence" value="ECO:0007669"/>
    <property type="project" value="UniProtKB-UniRule"/>
</dbReference>
<organism evidence="3 4">
    <name type="scientific">Sphingomonas parapaucimobilis NBRC 15100</name>
    <dbReference type="NCBI Taxonomy" id="1219049"/>
    <lineage>
        <taxon>Bacteria</taxon>
        <taxon>Pseudomonadati</taxon>
        <taxon>Pseudomonadota</taxon>
        <taxon>Alphaproteobacteria</taxon>
        <taxon>Sphingomonadales</taxon>
        <taxon>Sphingomonadaceae</taxon>
        <taxon>Sphingomonas</taxon>
    </lineage>
</organism>
<proteinExistence type="predicted"/>
<protein>
    <recommendedName>
        <fullName evidence="2">OmpA-like domain-containing protein</fullName>
    </recommendedName>
</protein>
<evidence type="ECO:0000259" key="2">
    <source>
        <dbReference type="PROSITE" id="PS51123"/>
    </source>
</evidence>
<evidence type="ECO:0000256" key="1">
    <source>
        <dbReference type="PROSITE-ProRule" id="PRU00473"/>
    </source>
</evidence>
<reference evidence="3 4" key="1">
    <citation type="submission" date="2014-11" db="EMBL/GenBank/DDBJ databases">
        <title>Whole genome shotgun sequence of Sphingomonas parapaucimobilis NBRC 15100.</title>
        <authorList>
            <person name="Katano-Makiyama Y."/>
            <person name="Hosoyama A."/>
            <person name="Hashimoto M."/>
            <person name="Hosoyama Y."/>
            <person name="Noguchi M."/>
            <person name="Numata M."/>
            <person name="Tsuchikane K."/>
            <person name="Hirakata S."/>
            <person name="Uohara A."/>
            <person name="Shimodaira J."/>
            <person name="Ohji S."/>
            <person name="Ichikawa N."/>
            <person name="Kimura A."/>
            <person name="Yamazoe A."/>
            <person name="Fujita N."/>
        </authorList>
    </citation>
    <scope>NUCLEOTIDE SEQUENCE [LARGE SCALE GENOMIC DNA]</scope>
    <source>
        <strain evidence="3 4">NBRC 15100</strain>
    </source>
</reference>
<dbReference type="InterPro" id="IPR036737">
    <property type="entry name" value="OmpA-like_sf"/>
</dbReference>
<keyword evidence="1" id="KW-0472">Membrane</keyword>
<evidence type="ECO:0000313" key="3">
    <source>
        <dbReference type="EMBL" id="GAM02096.1"/>
    </source>
</evidence>